<keyword evidence="1" id="KW-1133">Transmembrane helix</keyword>
<dbReference type="Proteomes" id="UP000825799">
    <property type="component" value="Chromosome"/>
</dbReference>
<feature type="transmembrane region" description="Helical" evidence="1">
    <location>
        <begin position="433"/>
        <end position="453"/>
    </location>
</feature>
<dbReference type="RefSeq" id="WP_220305537.1">
    <property type="nucleotide sequence ID" value="NZ_CP080590.1"/>
</dbReference>
<evidence type="ECO:0000313" key="2">
    <source>
        <dbReference type="EMBL" id="QYO77075.1"/>
    </source>
</evidence>
<keyword evidence="3" id="KW-1185">Reference proteome</keyword>
<protein>
    <submittedName>
        <fullName evidence="2">Uncharacterized protein</fullName>
    </submittedName>
</protein>
<feature type="transmembrane region" description="Helical" evidence="1">
    <location>
        <begin position="376"/>
        <end position="396"/>
    </location>
</feature>
<organism evidence="2 3">
    <name type="scientific">Devosia salina</name>
    <dbReference type="NCBI Taxonomy" id="2860336"/>
    <lineage>
        <taxon>Bacteria</taxon>
        <taxon>Pseudomonadati</taxon>
        <taxon>Pseudomonadota</taxon>
        <taxon>Alphaproteobacteria</taxon>
        <taxon>Hyphomicrobiales</taxon>
        <taxon>Devosiaceae</taxon>
        <taxon>Devosia</taxon>
    </lineage>
</organism>
<reference evidence="2 3" key="1">
    <citation type="submission" date="2021-08" db="EMBL/GenBank/DDBJ databases">
        <title>Devosia salina sp. nov., isolated from the South China Sea sediment.</title>
        <authorList>
            <person name="Zhou Z."/>
        </authorList>
    </citation>
    <scope>NUCLEOTIDE SEQUENCE [LARGE SCALE GENOMIC DNA]</scope>
    <source>
        <strain evidence="2 3">SCS-3</strain>
    </source>
</reference>
<evidence type="ECO:0000313" key="3">
    <source>
        <dbReference type="Proteomes" id="UP000825799"/>
    </source>
</evidence>
<keyword evidence="1" id="KW-0472">Membrane</keyword>
<feature type="transmembrane region" description="Helical" evidence="1">
    <location>
        <begin position="289"/>
        <end position="310"/>
    </location>
</feature>
<accession>A0ABX8WL98</accession>
<keyword evidence="1" id="KW-0812">Transmembrane</keyword>
<sequence length="597" mass="63987">MSDLPAHSLLRKDWLWLVAVWLLAAATLVWRSHFASAGAPLFLDTDDAMRMVVVRDFLNGQGWYDLVQHRLNAPFGAEIHWSRLIDLPLAGLLFLFDRVTDPASALMLTGTIWPLLLLGVLLWLSVRVTFELVGRAGLLPALVLPILSPAILAEFTPGRVDHHNVIILLTLACLLTSLTALRRPGAAWLAGLFAASALAVALEAAPLVVAAILAFGIGYVIDPARATILRRFGLGLAGGLVVHLALARPPTRWLEAACDMISPVYVLAGLLVGLAYLAVSLLPAPRRAVLRLALLGVLGALAAAVVALVYPQCLAGPYGSLDPWLQENWIAAIVEAKPWHVSLVELPVYSIVVGAPVFLGLLAAGLALLRDRERRMSWLTLLVFLGCATLVMLAQVRGARLAILPTIPAASWLIVVAREAYLERKTLMPALGLIGAWLVFSGVILSVLVNLTLNVLPDGRAQQVSEARASKLPCLAPDSFADLAGLSPERVMAPIDLGSHLLLETPHAVVAAPYHRNEDGVLDAFRFFNRPVADARAIAEARGLGLVVTCPEMPEMRGPGLKEPDTILSLLAAGTPPDWLEDVSLSGPLKVYAVKLP</sequence>
<feature type="transmembrane region" description="Helical" evidence="1">
    <location>
        <begin position="228"/>
        <end position="248"/>
    </location>
</feature>
<feature type="transmembrane region" description="Helical" evidence="1">
    <location>
        <begin position="165"/>
        <end position="182"/>
    </location>
</feature>
<dbReference type="EMBL" id="CP080590">
    <property type="protein sequence ID" value="QYO77075.1"/>
    <property type="molecule type" value="Genomic_DNA"/>
</dbReference>
<feature type="transmembrane region" description="Helical" evidence="1">
    <location>
        <begin position="188"/>
        <end position="221"/>
    </location>
</feature>
<feature type="transmembrane region" description="Helical" evidence="1">
    <location>
        <begin position="402"/>
        <end position="421"/>
    </location>
</feature>
<feature type="transmembrane region" description="Helical" evidence="1">
    <location>
        <begin position="348"/>
        <end position="369"/>
    </location>
</feature>
<feature type="transmembrane region" description="Helical" evidence="1">
    <location>
        <begin position="260"/>
        <end position="282"/>
    </location>
</feature>
<proteinExistence type="predicted"/>
<feature type="transmembrane region" description="Helical" evidence="1">
    <location>
        <begin position="103"/>
        <end position="126"/>
    </location>
</feature>
<evidence type="ECO:0000256" key="1">
    <source>
        <dbReference type="SAM" id="Phobius"/>
    </source>
</evidence>
<feature type="transmembrane region" description="Helical" evidence="1">
    <location>
        <begin position="132"/>
        <end position="153"/>
    </location>
</feature>
<name>A0ABX8WL98_9HYPH</name>
<gene>
    <name evidence="2" type="ORF">K1X15_00230</name>
</gene>